<name>A0A5B6VIZ4_9ROSI</name>
<dbReference type="SUPFAM" id="SSF56672">
    <property type="entry name" value="DNA/RNA polymerases"/>
    <property type="match status" value="1"/>
</dbReference>
<dbReference type="AlphaFoldDB" id="A0A5B6VIZ4"/>
<dbReference type="Pfam" id="PF00078">
    <property type="entry name" value="RVT_1"/>
    <property type="match status" value="1"/>
</dbReference>
<dbReference type="Gene3D" id="3.60.10.10">
    <property type="entry name" value="Endonuclease/exonuclease/phosphatase"/>
    <property type="match status" value="1"/>
</dbReference>
<keyword evidence="2" id="KW-0695">RNA-directed DNA polymerase</keyword>
<dbReference type="PANTHER" id="PTHR33116">
    <property type="entry name" value="REVERSE TRANSCRIPTASE ZINC-BINDING DOMAIN-CONTAINING PROTEIN-RELATED-RELATED"/>
    <property type="match status" value="1"/>
</dbReference>
<dbReference type="PROSITE" id="PS50878">
    <property type="entry name" value="RT_POL"/>
    <property type="match status" value="1"/>
</dbReference>
<dbReference type="InterPro" id="IPR043502">
    <property type="entry name" value="DNA/RNA_pol_sf"/>
</dbReference>
<dbReference type="CDD" id="cd01650">
    <property type="entry name" value="RT_nLTR_like"/>
    <property type="match status" value="1"/>
</dbReference>
<dbReference type="PANTHER" id="PTHR33116:SF86">
    <property type="entry name" value="REVERSE TRANSCRIPTASE DOMAIN-CONTAINING PROTEIN"/>
    <property type="match status" value="1"/>
</dbReference>
<protein>
    <submittedName>
        <fullName evidence="2">Reverse transcriptase</fullName>
    </submittedName>
</protein>
<dbReference type="SUPFAM" id="SSF56219">
    <property type="entry name" value="DNase I-like"/>
    <property type="match status" value="1"/>
</dbReference>
<dbReference type="InterPro" id="IPR036691">
    <property type="entry name" value="Endo/exonu/phosph_ase_sf"/>
</dbReference>
<dbReference type="EMBL" id="SMMG02000006">
    <property type="protein sequence ID" value="KAA3469008.1"/>
    <property type="molecule type" value="Genomic_DNA"/>
</dbReference>
<dbReference type="Pfam" id="PF03372">
    <property type="entry name" value="Exo_endo_phos"/>
    <property type="match status" value="1"/>
</dbReference>
<evidence type="ECO:0000313" key="2">
    <source>
        <dbReference type="EMBL" id="KAA3469008.1"/>
    </source>
</evidence>
<dbReference type="GO" id="GO:0003964">
    <property type="term" value="F:RNA-directed DNA polymerase activity"/>
    <property type="evidence" value="ECO:0007669"/>
    <property type="project" value="UniProtKB-KW"/>
</dbReference>
<gene>
    <name evidence="2" type="ORF">EPI10_014842</name>
</gene>
<evidence type="ECO:0000259" key="1">
    <source>
        <dbReference type="PROSITE" id="PS50878"/>
    </source>
</evidence>
<comment type="caution">
    <text evidence="2">The sequence shown here is derived from an EMBL/GenBank/DDBJ whole genome shotgun (WGS) entry which is preliminary data.</text>
</comment>
<keyword evidence="2" id="KW-0548">Nucleotidyltransferase</keyword>
<sequence>MKILSWNVRGLGQSRTVRRLKNKLRHIQPQIVFLIETKVTSRRMDSIRRRCGFANGIDVEATGSRGSHIDVVVEEEDGAKTWRFTGFYGEPVEHNRRTSWELLRGLQNGNNLPWLVAGDFNEILFSFEKQGGQIREERQMDAFRKTLDDCELADLGFSGQWYTWERGRLVSNNIRERLDRGVANTRWWELFPNFEVCHLQHSFSDHCPLVVNTNRNGVRGNNGQKWHFRFNADWLLNPRCEEQVKKIWTEGSQDVLRRLEELGRKLHDWLKGERKLRDRRFEELNGRLRELRDCDISEAVLEEITGVKIEMNLEADKEEIYWEQRARANSLKMGDRNTTFFHKSASHRRKKNLVRGLEDEFGNLKTEEEEMSTMATKYFKDLFSSSGVDDCSSLLESFQPSITEEFNRELKEEFTVDEIVSAVKSIAPLKASGKEITKFCLEMLNGEREIKYVNFTSIVLIPKINSPKLMSQFRPISLCNIIYKIISKVLVNHFRKVLKFCIEDTRGVFISGRQITDNIFVAYEILHWFKRRRGTLNKGFALKLDMSKAYDRVEWTFLENMIRTMGFCNEWVSVIMNCVRSVTYLVHLNGRDGEEFHPQRGLRQGDPLSPYLFLICAERFSRLISKAKVEGRLKGTKVGRGNVAVSHLFFADDCMLFGDASIEGASTMKAIIKEYELVSGQLVNFDKSLIYFSKNVGSDIQDQVGGILGVRVSNNPEKYLGLPTMIGRRKKHAFVDINERFLKALQNWRGKEVFLKPILQAIPIYAMQCFKFPISVCRDLENIMSKFWWRNSKTNKGIHWCRWRDLCIPKAQGGLGFKNFEFF</sequence>
<accession>A0A5B6VIZ4</accession>
<feature type="domain" description="Reverse transcriptase" evidence="1">
    <location>
        <begin position="442"/>
        <end position="724"/>
    </location>
</feature>
<dbReference type="InterPro" id="IPR005135">
    <property type="entry name" value="Endo/exonuclease/phosphatase"/>
</dbReference>
<proteinExistence type="predicted"/>
<keyword evidence="3" id="KW-1185">Reference proteome</keyword>
<organism evidence="2 3">
    <name type="scientific">Gossypium australe</name>
    <dbReference type="NCBI Taxonomy" id="47621"/>
    <lineage>
        <taxon>Eukaryota</taxon>
        <taxon>Viridiplantae</taxon>
        <taxon>Streptophyta</taxon>
        <taxon>Embryophyta</taxon>
        <taxon>Tracheophyta</taxon>
        <taxon>Spermatophyta</taxon>
        <taxon>Magnoliopsida</taxon>
        <taxon>eudicotyledons</taxon>
        <taxon>Gunneridae</taxon>
        <taxon>Pentapetalae</taxon>
        <taxon>rosids</taxon>
        <taxon>malvids</taxon>
        <taxon>Malvales</taxon>
        <taxon>Malvaceae</taxon>
        <taxon>Malvoideae</taxon>
        <taxon>Gossypium</taxon>
    </lineage>
</organism>
<dbReference type="Proteomes" id="UP000325315">
    <property type="component" value="Unassembled WGS sequence"/>
</dbReference>
<keyword evidence="2" id="KW-0808">Transferase</keyword>
<dbReference type="OrthoDB" id="428918at2759"/>
<evidence type="ECO:0000313" key="3">
    <source>
        <dbReference type="Proteomes" id="UP000325315"/>
    </source>
</evidence>
<reference evidence="3" key="1">
    <citation type="journal article" date="2019" name="Plant Biotechnol. J.">
        <title>Genome sequencing of the Australian wild diploid species Gossypium australe highlights disease resistance and delayed gland morphogenesis.</title>
        <authorList>
            <person name="Cai Y."/>
            <person name="Cai X."/>
            <person name="Wang Q."/>
            <person name="Wang P."/>
            <person name="Zhang Y."/>
            <person name="Cai C."/>
            <person name="Xu Y."/>
            <person name="Wang K."/>
            <person name="Zhou Z."/>
            <person name="Wang C."/>
            <person name="Geng S."/>
            <person name="Li B."/>
            <person name="Dong Q."/>
            <person name="Hou Y."/>
            <person name="Wang H."/>
            <person name="Ai P."/>
            <person name="Liu Z."/>
            <person name="Yi F."/>
            <person name="Sun M."/>
            <person name="An G."/>
            <person name="Cheng J."/>
            <person name="Zhang Y."/>
            <person name="Shi Q."/>
            <person name="Xie Y."/>
            <person name="Shi X."/>
            <person name="Chang Y."/>
            <person name="Huang F."/>
            <person name="Chen Y."/>
            <person name="Hong S."/>
            <person name="Mi L."/>
            <person name="Sun Q."/>
            <person name="Zhang L."/>
            <person name="Zhou B."/>
            <person name="Peng R."/>
            <person name="Zhang X."/>
            <person name="Liu F."/>
        </authorList>
    </citation>
    <scope>NUCLEOTIDE SEQUENCE [LARGE SCALE GENOMIC DNA]</scope>
    <source>
        <strain evidence="3">cv. PA1801</strain>
    </source>
</reference>
<dbReference type="InterPro" id="IPR000477">
    <property type="entry name" value="RT_dom"/>
</dbReference>